<dbReference type="InterPro" id="IPR019734">
    <property type="entry name" value="TPR_rpt"/>
</dbReference>
<dbReference type="Pfam" id="PF13432">
    <property type="entry name" value="TPR_16"/>
    <property type="match status" value="2"/>
</dbReference>
<dbReference type="AlphaFoldDB" id="A0A517XVV2"/>
<dbReference type="PROSITE" id="PS50005">
    <property type="entry name" value="TPR"/>
    <property type="match status" value="1"/>
</dbReference>
<dbReference type="Proteomes" id="UP000319576">
    <property type="component" value="Chromosome"/>
</dbReference>
<evidence type="ECO:0000256" key="1">
    <source>
        <dbReference type="ARBA" id="ARBA00022737"/>
    </source>
</evidence>
<dbReference type="SUPFAM" id="SSF103642">
    <property type="entry name" value="Sec-C motif"/>
    <property type="match status" value="1"/>
</dbReference>
<dbReference type="PANTHER" id="PTHR45586:SF1">
    <property type="entry name" value="LIPOPOLYSACCHARIDE ASSEMBLY PROTEIN B"/>
    <property type="match status" value="1"/>
</dbReference>
<keyword evidence="5" id="KW-1185">Reference proteome</keyword>
<feature type="repeat" description="TPR" evidence="3">
    <location>
        <begin position="236"/>
        <end position="269"/>
    </location>
</feature>
<dbReference type="EMBL" id="CP036273">
    <property type="protein sequence ID" value="QDU21641.1"/>
    <property type="molecule type" value="Genomic_DNA"/>
</dbReference>
<organism evidence="4 5">
    <name type="scientific">Urbifossiella limnaea</name>
    <dbReference type="NCBI Taxonomy" id="2528023"/>
    <lineage>
        <taxon>Bacteria</taxon>
        <taxon>Pseudomonadati</taxon>
        <taxon>Planctomycetota</taxon>
        <taxon>Planctomycetia</taxon>
        <taxon>Gemmatales</taxon>
        <taxon>Gemmataceae</taxon>
        <taxon>Urbifossiella</taxon>
    </lineage>
</organism>
<sequence>MPLDPYASCPCGSGKKFKWCCVAYFAQVEKAFEQERLGQHDAALTTIKALTTGHADQPAVWGYYAQFLYNAAGNAPTPAESEKLVEQAEEALSEALKRNPNFGMAHFLRGMFRQNEGELIGALLLFRKAAETYDPEATDQLAHVYELIFRNELLLNRPVAARAALERSVRYQPDDPEAKQHFEALFGAESRLPECARKAYTLRPTAKKVPDSAATGRFSDARAAFEELTRVTAGDPAAWFNLGLVYAWTGEQPKAAEALGKSIELETDDHRAEEAAALLEVLRCGQGMENDADYLEHGFFLQIRDPQPVMQWLQGMEQARRLLGVQVDQEQGVVSAMVVEELPSLLAVGSTTLAKVVAKLTIGQGVIRVWHPNRDNSARVVEELRTRVNLAVQEPAATTTPINFGDVVIDALVYPTQTQDVQQAEEKLRGHAKHYFEEEWLHRPLKSLAGNTPLDAVGSSLLRKRVFGVVKFVADCFAGVVPQKRVGNQTVPIDVYDFAELRHKLGLEYVSAAPPHVDVPVEAPKPVAPVVPAAPAKRSITDMNAGELAAIDVAALSVGELDQAMRAALKLDARDLAVAFAQAGVTKPHDPAHADRYPLYAAAVTGATAAGEFDKAQELLSQGERFDAEHNGGSRAVEFGLKKAQLYVKAKDADKAAAAFEALIAGHPAEGKFYTTAAEEMLRLKAGAKALGFAERGLAAARTSGNRDLEGHCQELVAAAKKVG</sequence>
<proteinExistence type="predicted"/>
<evidence type="ECO:0000256" key="2">
    <source>
        <dbReference type="ARBA" id="ARBA00022803"/>
    </source>
</evidence>
<dbReference type="Gene3D" id="1.25.40.10">
    <property type="entry name" value="Tetratricopeptide repeat domain"/>
    <property type="match status" value="2"/>
</dbReference>
<evidence type="ECO:0000313" key="5">
    <source>
        <dbReference type="Proteomes" id="UP000319576"/>
    </source>
</evidence>
<evidence type="ECO:0000256" key="3">
    <source>
        <dbReference type="PROSITE-ProRule" id="PRU00339"/>
    </source>
</evidence>
<dbReference type="OrthoDB" id="242313at2"/>
<keyword evidence="1" id="KW-0677">Repeat</keyword>
<dbReference type="RefSeq" id="WP_145240738.1">
    <property type="nucleotide sequence ID" value="NZ_CP036273.1"/>
</dbReference>
<dbReference type="PANTHER" id="PTHR45586">
    <property type="entry name" value="TPR REPEAT-CONTAINING PROTEIN PA4667"/>
    <property type="match status" value="1"/>
</dbReference>
<protein>
    <submittedName>
        <fullName evidence="4">Tetratricopeptide repeat protein</fullName>
    </submittedName>
</protein>
<dbReference type="InterPro" id="IPR051012">
    <property type="entry name" value="CellSynth/LPSAsmb/PSIAsmb"/>
</dbReference>
<dbReference type="KEGG" id="uli:ETAA1_36120"/>
<evidence type="ECO:0000313" key="4">
    <source>
        <dbReference type="EMBL" id="QDU21641.1"/>
    </source>
</evidence>
<dbReference type="SUPFAM" id="SSF48452">
    <property type="entry name" value="TPR-like"/>
    <property type="match status" value="2"/>
</dbReference>
<name>A0A517XVV2_9BACT</name>
<accession>A0A517XVV2</accession>
<keyword evidence="2 3" id="KW-0802">TPR repeat</keyword>
<gene>
    <name evidence="4" type="ORF">ETAA1_36120</name>
</gene>
<reference evidence="4 5" key="1">
    <citation type="submission" date="2019-02" db="EMBL/GenBank/DDBJ databases">
        <title>Deep-cultivation of Planctomycetes and their phenomic and genomic characterization uncovers novel biology.</title>
        <authorList>
            <person name="Wiegand S."/>
            <person name="Jogler M."/>
            <person name="Boedeker C."/>
            <person name="Pinto D."/>
            <person name="Vollmers J."/>
            <person name="Rivas-Marin E."/>
            <person name="Kohn T."/>
            <person name="Peeters S.H."/>
            <person name="Heuer A."/>
            <person name="Rast P."/>
            <person name="Oberbeckmann S."/>
            <person name="Bunk B."/>
            <person name="Jeske O."/>
            <person name="Meyerdierks A."/>
            <person name="Storesund J.E."/>
            <person name="Kallscheuer N."/>
            <person name="Luecker S."/>
            <person name="Lage O.M."/>
            <person name="Pohl T."/>
            <person name="Merkel B.J."/>
            <person name="Hornburger P."/>
            <person name="Mueller R.-W."/>
            <person name="Bruemmer F."/>
            <person name="Labrenz M."/>
            <person name="Spormann A.M."/>
            <person name="Op den Camp H."/>
            <person name="Overmann J."/>
            <person name="Amann R."/>
            <person name="Jetten M.S.M."/>
            <person name="Mascher T."/>
            <person name="Medema M.H."/>
            <person name="Devos D.P."/>
            <person name="Kaster A.-K."/>
            <person name="Ovreas L."/>
            <person name="Rohde M."/>
            <person name="Galperin M.Y."/>
            <person name="Jogler C."/>
        </authorList>
    </citation>
    <scope>NUCLEOTIDE SEQUENCE [LARGE SCALE GENOMIC DNA]</scope>
    <source>
        <strain evidence="4 5">ETA_A1</strain>
    </source>
</reference>
<dbReference type="InterPro" id="IPR011990">
    <property type="entry name" value="TPR-like_helical_dom_sf"/>
</dbReference>